<evidence type="ECO:0000313" key="5">
    <source>
        <dbReference type="Proteomes" id="UP001516023"/>
    </source>
</evidence>
<evidence type="ECO:0000256" key="2">
    <source>
        <dbReference type="ARBA" id="ARBA00022801"/>
    </source>
</evidence>
<dbReference type="SUPFAM" id="SSF53474">
    <property type="entry name" value="alpha/beta-Hydrolases"/>
    <property type="match status" value="1"/>
</dbReference>
<gene>
    <name evidence="4" type="ORF">HJC23_013015</name>
</gene>
<dbReference type="Gene3D" id="3.40.50.1820">
    <property type="entry name" value="alpha/beta hydrolase"/>
    <property type="match status" value="1"/>
</dbReference>
<keyword evidence="5" id="KW-1185">Reference proteome</keyword>
<evidence type="ECO:0000313" key="4">
    <source>
        <dbReference type="EMBL" id="KAL3799290.1"/>
    </source>
</evidence>
<accession>A0ABD3QNI5</accession>
<proteinExistence type="predicted"/>
<protein>
    <recommendedName>
        <fullName evidence="6">Feruloyl esterase</fullName>
    </recommendedName>
</protein>
<dbReference type="Proteomes" id="UP001516023">
    <property type="component" value="Unassembled WGS sequence"/>
</dbReference>
<dbReference type="PANTHER" id="PTHR43037:SF5">
    <property type="entry name" value="FERULOYL ESTERASE"/>
    <property type="match status" value="1"/>
</dbReference>
<keyword evidence="2" id="KW-0378">Hydrolase</keyword>
<evidence type="ECO:0008006" key="6">
    <source>
        <dbReference type="Google" id="ProtNLM"/>
    </source>
</evidence>
<keyword evidence="1" id="KW-0732">Signal</keyword>
<comment type="caution">
    <text evidence="4">The sequence shown here is derived from an EMBL/GenBank/DDBJ whole genome shotgun (WGS) entry which is preliminary data.</text>
</comment>
<name>A0ABD3QNI5_9STRA</name>
<organism evidence="4 5">
    <name type="scientific">Cyclotella cryptica</name>
    <dbReference type="NCBI Taxonomy" id="29204"/>
    <lineage>
        <taxon>Eukaryota</taxon>
        <taxon>Sar</taxon>
        <taxon>Stramenopiles</taxon>
        <taxon>Ochrophyta</taxon>
        <taxon>Bacillariophyta</taxon>
        <taxon>Coscinodiscophyceae</taxon>
        <taxon>Thalassiosirophycidae</taxon>
        <taxon>Stephanodiscales</taxon>
        <taxon>Stephanodiscaceae</taxon>
        <taxon>Cyclotella</taxon>
    </lineage>
</organism>
<feature type="region of interest" description="Disordered" evidence="3">
    <location>
        <begin position="232"/>
        <end position="255"/>
    </location>
</feature>
<evidence type="ECO:0000256" key="3">
    <source>
        <dbReference type="SAM" id="MobiDB-lite"/>
    </source>
</evidence>
<dbReference type="InterPro" id="IPR029058">
    <property type="entry name" value="AB_hydrolase_fold"/>
</dbReference>
<dbReference type="EMBL" id="JABMIG020000040">
    <property type="protein sequence ID" value="KAL3799290.1"/>
    <property type="molecule type" value="Genomic_DNA"/>
</dbReference>
<evidence type="ECO:0000256" key="1">
    <source>
        <dbReference type="ARBA" id="ARBA00022729"/>
    </source>
</evidence>
<dbReference type="GO" id="GO:0016787">
    <property type="term" value="F:hydrolase activity"/>
    <property type="evidence" value="ECO:0007669"/>
    <property type="project" value="UniProtKB-KW"/>
</dbReference>
<dbReference type="AlphaFoldDB" id="A0ABD3QNI5"/>
<feature type="compositionally biased region" description="Low complexity" evidence="3">
    <location>
        <begin position="234"/>
        <end position="246"/>
    </location>
</feature>
<sequence length="469" mass="51424">MPNAMGMVDNQPTHTNWTPQYEYTQKSDLTEFIKKLSCPSNDDLSRLLPWKISNDASTRSFLVYIPPSLCRDLITTNNTTNGDESRSWRILLAIHGYGGMPSQEIKKWHDVAIDLHAIIVAPQGTVTASNNRMGWNAIDCCGDPVVNKVDDVGFLNGIINVFVETLFSVQSDNHDGVGTDQVHVIATGFSNGGFLSSLLGLQRQRPWWLVGIVPTGGYQYALKLYGNFDDTAASSQESSQPSSSNPLPLPMMAHHGGKDGVVKPDGCCASPAMESTNIESNCPLDIGINQQTCTSIQTAFEKWSQINGCKSMSMNVGEISTQGGDRGLIEAPYTCWEGNECLASTELCIWTNEGHIWGAQFPGVDLARDWMEKVFLKAESKPAVVSTAEGVMSHFHGKTLVVLFVLLCGFATRKRLSRLYQKIVTPQGLVKRKSSDDGEVSIQLKITSIERDVDDDRGGVNDLERLVIT</sequence>
<reference evidence="4 5" key="1">
    <citation type="journal article" date="2020" name="G3 (Bethesda)">
        <title>Improved Reference Genome for Cyclotella cryptica CCMP332, a Model for Cell Wall Morphogenesis, Salinity Adaptation, and Lipid Production in Diatoms (Bacillariophyta).</title>
        <authorList>
            <person name="Roberts W.R."/>
            <person name="Downey K.M."/>
            <person name="Ruck E.C."/>
            <person name="Traller J.C."/>
            <person name="Alverson A.J."/>
        </authorList>
    </citation>
    <scope>NUCLEOTIDE SEQUENCE [LARGE SCALE GENOMIC DNA]</scope>
    <source>
        <strain evidence="4 5">CCMP332</strain>
    </source>
</reference>
<dbReference type="InterPro" id="IPR050955">
    <property type="entry name" value="Plant_Biomass_Hydrol_Est"/>
</dbReference>
<dbReference type="PANTHER" id="PTHR43037">
    <property type="entry name" value="UNNAMED PRODUCT-RELATED"/>
    <property type="match status" value="1"/>
</dbReference>